<keyword evidence="10" id="KW-1185">Reference proteome</keyword>
<evidence type="ECO:0000313" key="9">
    <source>
        <dbReference type="EMBL" id="MCZ8372045.1"/>
    </source>
</evidence>
<proteinExistence type="inferred from homology"/>
<keyword evidence="7 8" id="KW-0472">Membrane</keyword>
<feature type="transmembrane region" description="Helical" evidence="8">
    <location>
        <begin position="142"/>
        <end position="162"/>
    </location>
</feature>
<comment type="caution">
    <text evidence="9">The sequence shown here is derived from an EMBL/GenBank/DDBJ whole genome shotgun (WGS) entry which is preliminary data.</text>
</comment>
<evidence type="ECO:0000256" key="8">
    <source>
        <dbReference type="SAM" id="Phobius"/>
    </source>
</evidence>
<feature type="transmembrane region" description="Helical" evidence="8">
    <location>
        <begin position="112"/>
        <end position="130"/>
    </location>
</feature>
<protein>
    <submittedName>
        <fullName evidence="9">Rod shape-determining protein MreD</fullName>
    </submittedName>
</protein>
<dbReference type="RefSeq" id="WP_269877132.1">
    <property type="nucleotide sequence ID" value="NZ_JAPZVM010000003.1"/>
</dbReference>
<comment type="similarity">
    <text evidence="2">Belongs to the MreD family.</text>
</comment>
<evidence type="ECO:0000256" key="2">
    <source>
        <dbReference type="ARBA" id="ARBA00007776"/>
    </source>
</evidence>
<evidence type="ECO:0000313" key="10">
    <source>
        <dbReference type="Proteomes" id="UP001141933"/>
    </source>
</evidence>
<dbReference type="Proteomes" id="UP001141933">
    <property type="component" value="Unassembled WGS sequence"/>
</dbReference>
<dbReference type="InterPro" id="IPR007227">
    <property type="entry name" value="Cell_shape_determining_MreD"/>
</dbReference>
<comment type="subcellular location">
    <subcellularLocation>
        <location evidence="1">Cell membrane</location>
        <topology evidence="1">Multi-pass membrane protein</topology>
    </subcellularLocation>
</comment>
<organism evidence="9 10">
    <name type="scientific">Phocaeicola acetigenes</name>
    <dbReference type="NCBI Taxonomy" id="3016083"/>
    <lineage>
        <taxon>Bacteria</taxon>
        <taxon>Pseudomonadati</taxon>
        <taxon>Bacteroidota</taxon>
        <taxon>Bacteroidia</taxon>
        <taxon>Bacteroidales</taxon>
        <taxon>Bacteroidaceae</taxon>
        <taxon>Phocaeicola</taxon>
    </lineage>
</organism>
<keyword evidence="4 8" id="KW-0812">Transmembrane</keyword>
<evidence type="ECO:0000256" key="6">
    <source>
        <dbReference type="ARBA" id="ARBA00022989"/>
    </source>
</evidence>
<gene>
    <name evidence="9" type="primary">mreD</name>
    <name evidence="9" type="ORF">O6P32_04890</name>
</gene>
<reference evidence="9" key="1">
    <citation type="submission" date="2022-12" db="EMBL/GenBank/DDBJ databases">
        <title>Phocaeicola acetigenes sp. nov., isolated feces from a healthy human.</title>
        <authorList>
            <person name="Do H."/>
            <person name="Ha Y.B."/>
            <person name="Kim J.-S."/>
            <person name="Suh M.K."/>
            <person name="Kim H.S."/>
            <person name="Lee J.-S."/>
        </authorList>
    </citation>
    <scope>NUCLEOTIDE SEQUENCE</scope>
    <source>
        <strain evidence="9">KGMB11183</strain>
    </source>
</reference>
<evidence type="ECO:0000256" key="5">
    <source>
        <dbReference type="ARBA" id="ARBA00022960"/>
    </source>
</evidence>
<evidence type="ECO:0000256" key="7">
    <source>
        <dbReference type="ARBA" id="ARBA00023136"/>
    </source>
</evidence>
<keyword evidence="6 8" id="KW-1133">Transmembrane helix</keyword>
<dbReference type="EMBL" id="JAPZVM010000003">
    <property type="protein sequence ID" value="MCZ8372045.1"/>
    <property type="molecule type" value="Genomic_DNA"/>
</dbReference>
<evidence type="ECO:0000256" key="4">
    <source>
        <dbReference type="ARBA" id="ARBA00022692"/>
    </source>
</evidence>
<feature type="transmembrane region" description="Helical" evidence="8">
    <location>
        <begin position="47"/>
        <end position="67"/>
    </location>
</feature>
<keyword evidence="5" id="KW-0133">Cell shape</keyword>
<dbReference type="NCBIfam" id="TIGR03426">
    <property type="entry name" value="shape_MreD"/>
    <property type="match status" value="1"/>
</dbReference>
<evidence type="ECO:0000256" key="1">
    <source>
        <dbReference type="ARBA" id="ARBA00004651"/>
    </source>
</evidence>
<keyword evidence="3" id="KW-1003">Cell membrane</keyword>
<name>A0ABT4PG70_9BACT</name>
<evidence type="ECO:0000256" key="3">
    <source>
        <dbReference type="ARBA" id="ARBA00022475"/>
    </source>
</evidence>
<accession>A0ABT4PG70</accession>
<sequence>MVQFMQRLLWFVGLVLLQVLVLNHIHIYEYATPLFYIYFIFSLDVNVSRNALLCWAFFLGLTIDLFCNTPGMNAAAATFLAFVRHPLLRIQTVRDIPEEAAPDMRQIGFLPYFRYVLTCTFLYVFILHLLDTFSLFSWKLFMLKVVSDVAMTVLFILCVNYISGKK</sequence>